<dbReference type="PANTHER" id="PTHR15682">
    <property type="entry name" value="UNHEALTHY RIBOSOME BIOGENESIS PROTEIN 2 HOMOLOG"/>
    <property type="match status" value="1"/>
</dbReference>
<dbReference type="InterPro" id="IPR052609">
    <property type="entry name" value="Ribosome_Biogenesis_Reg"/>
</dbReference>
<dbReference type="Proteomes" id="UP001165060">
    <property type="component" value="Unassembled WGS sequence"/>
</dbReference>
<evidence type="ECO:0000259" key="1">
    <source>
        <dbReference type="Pfam" id="PF10441"/>
    </source>
</evidence>
<dbReference type="Pfam" id="PF10441">
    <property type="entry name" value="Urb2"/>
    <property type="match status" value="1"/>
</dbReference>
<dbReference type="PANTHER" id="PTHR15682:SF2">
    <property type="entry name" value="UNHEALTHY RIBOSOME BIOGENESIS PROTEIN 2 HOMOLOG"/>
    <property type="match status" value="1"/>
</dbReference>
<dbReference type="InterPro" id="IPR018849">
    <property type="entry name" value="Urb2/Npa2_C"/>
</dbReference>
<proteinExistence type="predicted"/>
<gene>
    <name evidence="2" type="ORF">TeGR_g2491</name>
</gene>
<protein>
    <recommendedName>
        <fullName evidence="1">Nucleolar 27S pre-rRNA processing Urb2/Npa2 C-terminal domain-containing protein</fullName>
    </recommendedName>
</protein>
<sequence length="750" mass="78290">MRDLEHLFSAILSGGGPLSMSDPRFRSGLARAVQLAPSGQVPGLFALFSASLSAAPTPTLSSLFVLFASNVGVSLHSAAGVSERCDELMEERVEGLVGGGGGGSEALGLASHVVDLQSRCSFFLAEKEGGTPRTPPATSTTNAILANIILSKPAAPHPSYIQLAFNRLLQLQLSPESPEIPPLISFVFSLIESSPADSPLHFYMCKNAALWSLHCSPPQISAFLSWLFSTTAAAAGEEGLGTQLAVLNDVCFYEIPAFLGKGGGVFAELLAEGGGATENLLKLLSQLPPAFVGQDAALDAALHRTARSSEQPAAVALALRCLARGARRKVDLNEVWPTGLPQPLADEAEAALVELAVSHEVDAASLVKVGTAHVVAAYLASGGGAEEVLGRAKKLVKDGSKKLVKALKEGGDLGKAETATLALAGELGRRDAKLVPVELRMGAAESSCGDAALDKFLALQCLGAGAMTSAEIMRFLRPFVARVAAQDSDVLRAGLSHLVKDAKSDAALDIVGMAIGCVAEGVKGEGGGVVGWLHVYYVILESVRGVESREIVKGLGESCLCTALDLLDATDGADVLDFIDVIIAKKDLVLFTTRDISTVLSTANLKLSADPALFAPLARVVGGAMKHYPKALYSCLPVLVGTLRTMLGVAMGEGGGEQLYRCVLMARTLEVLGNHKDVFKKHVVPVLLDYFRAGEGGEAVKAALQPGVHALLSLLSPVERNEMNRILEGGERNAFRAAFTAFSSGSFKGN</sequence>
<feature type="domain" description="Nucleolar 27S pre-rRNA processing Urb2/Npa2 C-terminal" evidence="1">
    <location>
        <begin position="575"/>
        <end position="741"/>
    </location>
</feature>
<name>A0ABQ6MJ08_9STRA</name>
<accession>A0ABQ6MJ08</accession>
<evidence type="ECO:0000313" key="3">
    <source>
        <dbReference type="Proteomes" id="UP001165060"/>
    </source>
</evidence>
<reference evidence="2 3" key="1">
    <citation type="journal article" date="2023" name="Commun. Biol.">
        <title>Genome analysis of Parmales, the sister group of diatoms, reveals the evolutionary specialization of diatoms from phago-mixotrophs to photoautotrophs.</title>
        <authorList>
            <person name="Ban H."/>
            <person name="Sato S."/>
            <person name="Yoshikawa S."/>
            <person name="Yamada K."/>
            <person name="Nakamura Y."/>
            <person name="Ichinomiya M."/>
            <person name="Sato N."/>
            <person name="Blanc-Mathieu R."/>
            <person name="Endo H."/>
            <person name="Kuwata A."/>
            <person name="Ogata H."/>
        </authorList>
    </citation>
    <scope>NUCLEOTIDE SEQUENCE [LARGE SCALE GENOMIC DNA]</scope>
</reference>
<evidence type="ECO:0000313" key="2">
    <source>
        <dbReference type="EMBL" id="GMI27412.1"/>
    </source>
</evidence>
<organism evidence="2 3">
    <name type="scientific">Tetraparma gracilis</name>
    <dbReference type="NCBI Taxonomy" id="2962635"/>
    <lineage>
        <taxon>Eukaryota</taxon>
        <taxon>Sar</taxon>
        <taxon>Stramenopiles</taxon>
        <taxon>Ochrophyta</taxon>
        <taxon>Bolidophyceae</taxon>
        <taxon>Parmales</taxon>
        <taxon>Triparmaceae</taxon>
        <taxon>Tetraparma</taxon>
    </lineage>
</organism>
<dbReference type="EMBL" id="BRYB01001511">
    <property type="protein sequence ID" value="GMI27412.1"/>
    <property type="molecule type" value="Genomic_DNA"/>
</dbReference>
<keyword evidence="3" id="KW-1185">Reference proteome</keyword>
<comment type="caution">
    <text evidence="2">The sequence shown here is derived from an EMBL/GenBank/DDBJ whole genome shotgun (WGS) entry which is preliminary data.</text>
</comment>